<dbReference type="FunFam" id="3.60.10.10:FF:000036">
    <property type="entry name" value="Inositol polyphosphate phosphatase, putative"/>
    <property type="match status" value="1"/>
</dbReference>
<evidence type="ECO:0000256" key="1">
    <source>
        <dbReference type="SAM" id="MobiDB-lite"/>
    </source>
</evidence>
<accession>A0A1W2THG8</accession>
<feature type="region of interest" description="Disordered" evidence="1">
    <location>
        <begin position="386"/>
        <end position="472"/>
    </location>
</feature>
<sequence>MEPTPQNGPDASSLKPVSSLRSHFESMNKINEEPSTSPSPSTTTAVTPAPSRQRTPSPKPPPIPDTRPARPKSIALEAMKTKPQQPNPRENTAIAATATATATATLRPTQLVNPLPLSPRPVKPPAVLIEPPHSPPNSRGLSQPVPDAAALLNPDPTKSPATPVTPPSRPFKIPSRPNTPSFEPRLTSPRLTTSQPPSPPPPRRSVELRRERETRTSSAVPPPVPPPVNRAEKPSARLPIVGDNAPKLEPKPAQLRPDQRSPFSTPPTTASVPENEESPPMLPTRPARPMSHNPGLVRMNTLPATFDPPPAHPNVASKRRDLEINGPAKLPVPATTNDRPALPSRPPTIPESTSKIPANPAMKPPPRPFRASVAGIPAANPITVDTTTTTQQPKRISSTPTSQFAPPPTRTHNRSMTVDRTSDRTPLDLREPPKRYPAAGVTQVNNEPPAITAPSTAQVTTTYPDASRVNRRPPFAKQGAHEIYTKYDTRKFDVCGEHVCTSGQLTRVWSLHDGELLVSFSHGEGIKATSVAFKPGLNVNQEGLRIWIGNSIGEVMEADVTAQSIVSSKPNIHGRYEVIKIFRHYNEMWTLDESGTLHVWGPDNDGLPNLNNSPHQTYRLPKGHTFSIIVGEELWYASGKEIRVFAPTVDGNNQIQVLMRPLVSEGASDVTSGTVLKSQPGKIYFGHADGKVSVYSQKDMACLSVLSISTYKINSLAGMGNHIWAAYNTGKISIYDVRHSPWVVKKDWQAHTDSPALRLIVDRASFYRLGRQQVLSLGADNVVRAWDGLLQDDFLENEMKSMDTQYSVFEDIKVQAMTWNAGASTPNSLRYSESDAAFIQDLLRSSDCPDILVFGFQELVDLEDKTATAKRLFKSKKKDATDQERMSHQYRDWRDFLVRSLDDFMPSDHLYHLLHTATLVGLFTCIFVKSTLRDRIRNLSSAEVKRGMGGLHGNKGAIIVRFMVDDTSLCFINCHLAAGQSHANSRHNDIAAILDSPILPVEPDPTVRIDSYIGGGDGTMVLDHELCLINGDLNYRIDTMSRDTVVYAVKANNLAKLLERDQLLVARRRNPAFRLRAFDEMPIQFAPTYKYDVGTDDYDTSEKKRSPAWCDRLLHRGAGRIQQLDYRRHEVRVSDHRPVTGRFKYTIKAISPKKRILAWADCHQRFEDLKMKEASEEKLSYLMNIIGYDLTTSQGLIQDQPRRINGNLSHHKG</sequence>
<feature type="compositionally biased region" description="Basic and acidic residues" evidence="1">
    <location>
        <begin position="22"/>
        <end position="32"/>
    </location>
</feature>
<dbReference type="AlphaFoldDB" id="A0A1W2THG8"/>
<protein>
    <submittedName>
        <fullName evidence="3">Putative endonuclease Exonuclease phosphatase</fullName>
    </submittedName>
</protein>
<dbReference type="STRING" id="77044.A0A1W2THG8"/>
<dbReference type="OMA" id="CVFVKHK"/>
<feature type="compositionally biased region" description="Basic and acidic residues" evidence="1">
    <location>
        <begin position="204"/>
        <end position="215"/>
    </location>
</feature>
<keyword evidence="3" id="KW-0378">Hydrolase</keyword>
<feature type="compositionally biased region" description="Low complexity" evidence="1">
    <location>
        <begin position="186"/>
        <end position="195"/>
    </location>
</feature>
<dbReference type="GO" id="GO:0004439">
    <property type="term" value="F:phosphatidylinositol-4,5-bisphosphate 5-phosphatase activity"/>
    <property type="evidence" value="ECO:0007669"/>
    <property type="project" value="TreeGrafter"/>
</dbReference>
<dbReference type="GO" id="GO:0004527">
    <property type="term" value="F:exonuclease activity"/>
    <property type="evidence" value="ECO:0007669"/>
    <property type="project" value="UniProtKB-KW"/>
</dbReference>
<gene>
    <name evidence="3" type="ORF">SAMD00023353_0900360</name>
</gene>
<dbReference type="InterPro" id="IPR015943">
    <property type="entry name" value="WD40/YVTN_repeat-like_dom_sf"/>
</dbReference>
<dbReference type="SMART" id="SM00128">
    <property type="entry name" value="IPPc"/>
    <property type="match status" value="1"/>
</dbReference>
<organism evidence="3">
    <name type="scientific">Rosellinia necatrix</name>
    <name type="common">White root-rot fungus</name>
    <dbReference type="NCBI Taxonomy" id="77044"/>
    <lineage>
        <taxon>Eukaryota</taxon>
        <taxon>Fungi</taxon>
        <taxon>Dikarya</taxon>
        <taxon>Ascomycota</taxon>
        <taxon>Pezizomycotina</taxon>
        <taxon>Sordariomycetes</taxon>
        <taxon>Xylariomycetidae</taxon>
        <taxon>Xylariales</taxon>
        <taxon>Xylariaceae</taxon>
        <taxon>Rosellinia</taxon>
    </lineage>
</organism>
<dbReference type="GO" id="GO:0004519">
    <property type="term" value="F:endonuclease activity"/>
    <property type="evidence" value="ECO:0007669"/>
    <property type="project" value="UniProtKB-KW"/>
</dbReference>
<feature type="compositionally biased region" description="Polar residues" evidence="1">
    <location>
        <begin position="261"/>
        <end position="272"/>
    </location>
</feature>
<dbReference type="PANTHER" id="PTHR11200:SF240">
    <property type="entry name" value="INOSITOL POLYPHOSPHATE 5-PHOSPHATASE C9G1.10C-RELATED"/>
    <property type="match status" value="1"/>
</dbReference>
<dbReference type="InterPro" id="IPR000300">
    <property type="entry name" value="IPPc"/>
</dbReference>
<dbReference type="Proteomes" id="UP000054516">
    <property type="component" value="Unassembled WGS sequence"/>
</dbReference>
<dbReference type="Gene3D" id="3.60.10.10">
    <property type="entry name" value="Endonuclease/exonuclease/phosphatase"/>
    <property type="match status" value="1"/>
</dbReference>
<dbReference type="GO" id="GO:0046856">
    <property type="term" value="P:phosphatidylinositol dephosphorylation"/>
    <property type="evidence" value="ECO:0007669"/>
    <property type="project" value="InterPro"/>
</dbReference>
<dbReference type="InterPro" id="IPR036691">
    <property type="entry name" value="Endo/exonu/phosph_ase_sf"/>
</dbReference>
<feature type="domain" description="Inositol polyphosphate-related phosphatase" evidence="2">
    <location>
        <begin position="810"/>
        <end position="1151"/>
    </location>
</feature>
<dbReference type="InterPro" id="IPR046985">
    <property type="entry name" value="IP5"/>
</dbReference>
<feature type="compositionally biased region" description="Low complexity" evidence="1">
    <location>
        <begin position="34"/>
        <end position="56"/>
    </location>
</feature>
<keyword evidence="3" id="KW-0540">Nuclease</keyword>
<dbReference type="EMBL" id="DF977454">
    <property type="protein sequence ID" value="GAP87571.1"/>
    <property type="molecule type" value="Genomic_DNA"/>
</dbReference>
<dbReference type="OrthoDB" id="2248459at2759"/>
<proteinExistence type="predicted"/>
<feature type="compositionally biased region" description="Polar residues" evidence="1">
    <location>
        <begin position="1"/>
        <end position="21"/>
    </location>
</feature>
<keyword evidence="3" id="KW-0269">Exonuclease</keyword>
<keyword evidence="3" id="KW-0255">Endonuclease</keyword>
<feature type="compositionally biased region" description="Low complexity" evidence="1">
    <location>
        <begin position="92"/>
        <end position="105"/>
    </location>
</feature>
<feature type="region of interest" description="Disordered" evidence="1">
    <location>
        <begin position="1"/>
        <end position="365"/>
    </location>
</feature>
<dbReference type="InterPro" id="IPR036322">
    <property type="entry name" value="WD40_repeat_dom_sf"/>
</dbReference>
<dbReference type="PANTHER" id="PTHR11200">
    <property type="entry name" value="INOSITOL 5-PHOSPHATASE"/>
    <property type="match status" value="1"/>
</dbReference>
<reference evidence="3" key="1">
    <citation type="submission" date="2016-03" db="EMBL/GenBank/DDBJ databases">
        <title>Draft genome sequence of Rosellinia necatrix.</title>
        <authorList>
            <person name="Kanematsu S."/>
        </authorList>
    </citation>
    <scope>NUCLEOTIDE SEQUENCE [LARGE SCALE GENOMIC DNA]</scope>
    <source>
        <strain evidence="3">W97</strain>
    </source>
</reference>
<dbReference type="Gene3D" id="2.130.10.10">
    <property type="entry name" value="YVTN repeat-like/Quinoprotein amine dehydrogenase"/>
    <property type="match status" value="1"/>
</dbReference>
<name>A0A1W2THG8_ROSNE</name>
<evidence type="ECO:0000313" key="3">
    <source>
        <dbReference type="EMBL" id="GAP87571.1"/>
    </source>
</evidence>
<evidence type="ECO:0000259" key="2">
    <source>
        <dbReference type="SMART" id="SM00128"/>
    </source>
</evidence>
<feature type="compositionally biased region" description="Polar residues" evidence="1">
    <location>
        <begin position="453"/>
        <end position="464"/>
    </location>
</feature>
<evidence type="ECO:0000313" key="4">
    <source>
        <dbReference type="Proteomes" id="UP000054516"/>
    </source>
</evidence>
<feature type="compositionally biased region" description="Polar residues" evidence="1">
    <location>
        <begin position="393"/>
        <end position="404"/>
    </location>
</feature>
<dbReference type="SUPFAM" id="SSF50978">
    <property type="entry name" value="WD40 repeat-like"/>
    <property type="match status" value="1"/>
</dbReference>
<dbReference type="Pfam" id="PF22669">
    <property type="entry name" value="Exo_endo_phos2"/>
    <property type="match status" value="1"/>
</dbReference>
<feature type="compositionally biased region" description="Basic and acidic residues" evidence="1">
    <location>
        <begin position="420"/>
        <end position="434"/>
    </location>
</feature>
<dbReference type="SUPFAM" id="SSF56219">
    <property type="entry name" value="DNase I-like"/>
    <property type="match status" value="1"/>
</dbReference>
<keyword evidence="4" id="KW-1185">Reference proteome</keyword>